<evidence type="ECO:0000256" key="5">
    <source>
        <dbReference type="SAM" id="SignalP"/>
    </source>
</evidence>
<dbReference type="PANTHER" id="PTHR48022">
    <property type="entry name" value="PLASTIDIC GLUCOSE TRANSPORTER 4"/>
    <property type="match status" value="1"/>
</dbReference>
<dbReference type="GO" id="GO:0016491">
    <property type="term" value="F:oxidoreductase activity"/>
    <property type="evidence" value="ECO:0007669"/>
    <property type="project" value="InterPro"/>
</dbReference>
<dbReference type="SUPFAM" id="SSF54909">
    <property type="entry name" value="Dimeric alpha+beta barrel"/>
    <property type="match status" value="1"/>
</dbReference>
<dbReference type="GO" id="GO:0005351">
    <property type="term" value="F:carbohydrate:proton symporter activity"/>
    <property type="evidence" value="ECO:0007669"/>
    <property type="project" value="TreeGrafter"/>
</dbReference>
<keyword evidence="4" id="KW-0472">Membrane</keyword>
<dbReference type="Pfam" id="PF00083">
    <property type="entry name" value="Sugar_tr"/>
    <property type="match status" value="1"/>
</dbReference>
<accession>A0A0G4NRJ1</accession>
<feature type="signal peptide" evidence="5">
    <location>
        <begin position="1"/>
        <end position="15"/>
    </location>
</feature>
<dbReference type="InterPro" id="IPR005828">
    <property type="entry name" value="MFS_sugar_transport-like"/>
</dbReference>
<sequence>MKSAAALSVASLVSATYGSFAPYANTTVPAMPGALDQCCCLTYKAACTMNMERMFHIKLFYNRKQGITPEQFNHYWAYNHAELATPFHLCLGVVNWGCLLYHSTPDIRDLGRVENAPPILEFDGAAEFWSPRWLIDHGKAEDGLKTLAKLHSNGNVNDAWVQAEFAQIQESISVEHEVQAKSYMELFRDKSCLRRLWIACSVQASIQMTGVAAIQYYSVAIYSKMGISTNNTLMASAWPW</sequence>
<dbReference type="InterPro" id="IPR036259">
    <property type="entry name" value="MFS_trans_sf"/>
</dbReference>
<evidence type="ECO:0000313" key="7">
    <source>
        <dbReference type="Proteomes" id="UP000045706"/>
    </source>
</evidence>
<dbReference type="EMBL" id="CVQI01038317">
    <property type="protein sequence ID" value="CRK49123.1"/>
    <property type="molecule type" value="Genomic_DNA"/>
</dbReference>
<dbReference type="GO" id="GO:0016020">
    <property type="term" value="C:membrane"/>
    <property type="evidence" value="ECO:0007669"/>
    <property type="project" value="UniProtKB-SubCell"/>
</dbReference>
<dbReference type="InterPro" id="IPR011008">
    <property type="entry name" value="Dimeric_a/b-barrel"/>
</dbReference>
<dbReference type="AlphaFoldDB" id="A0A0G4NRJ1"/>
<dbReference type="Gene3D" id="1.20.1250.20">
    <property type="entry name" value="MFS general substrate transporter like domains"/>
    <property type="match status" value="1"/>
</dbReference>
<evidence type="ECO:0000256" key="4">
    <source>
        <dbReference type="ARBA" id="ARBA00023136"/>
    </source>
</evidence>
<keyword evidence="3" id="KW-1133">Transmembrane helix</keyword>
<dbReference type="Proteomes" id="UP000045706">
    <property type="component" value="Unassembled WGS sequence"/>
</dbReference>
<comment type="subcellular location">
    <subcellularLocation>
        <location evidence="1">Membrane</location>
        <topology evidence="1">Multi-pass membrane protein</topology>
    </subcellularLocation>
</comment>
<organism evidence="6 7">
    <name type="scientific">Verticillium longisporum</name>
    <name type="common">Verticillium dahliae var. longisporum</name>
    <dbReference type="NCBI Taxonomy" id="100787"/>
    <lineage>
        <taxon>Eukaryota</taxon>
        <taxon>Fungi</taxon>
        <taxon>Dikarya</taxon>
        <taxon>Ascomycota</taxon>
        <taxon>Pezizomycotina</taxon>
        <taxon>Sordariomycetes</taxon>
        <taxon>Hypocreomycetidae</taxon>
        <taxon>Glomerellales</taxon>
        <taxon>Plectosphaerellaceae</taxon>
        <taxon>Verticillium</taxon>
    </lineage>
</organism>
<evidence type="ECO:0000256" key="2">
    <source>
        <dbReference type="ARBA" id="ARBA00022692"/>
    </source>
</evidence>
<evidence type="ECO:0000313" key="6">
    <source>
        <dbReference type="EMBL" id="CRK49123.1"/>
    </source>
</evidence>
<protein>
    <submittedName>
        <fullName evidence="6">Uncharacterized protein</fullName>
    </submittedName>
</protein>
<gene>
    <name evidence="6" type="ORF">BN1723_017002</name>
</gene>
<reference evidence="7" key="1">
    <citation type="submission" date="2015-05" db="EMBL/GenBank/DDBJ databases">
        <authorList>
            <person name="Fogelqvist Johan"/>
        </authorList>
    </citation>
    <scope>NUCLEOTIDE SEQUENCE [LARGE SCALE GENOMIC DNA]</scope>
</reference>
<feature type="chain" id="PRO_5012384602" evidence="5">
    <location>
        <begin position="16"/>
        <end position="240"/>
    </location>
</feature>
<name>A0A0G4NRJ1_VERLO</name>
<keyword evidence="2" id="KW-0812">Transmembrane</keyword>
<evidence type="ECO:0000256" key="1">
    <source>
        <dbReference type="ARBA" id="ARBA00004141"/>
    </source>
</evidence>
<evidence type="ECO:0000256" key="3">
    <source>
        <dbReference type="ARBA" id="ARBA00022989"/>
    </source>
</evidence>
<proteinExistence type="predicted"/>
<keyword evidence="5" id="KW-0732">Signal</keyword>
<dbReference type="PANTHER" id="PTHR48022:SF37">
    <property type="entry name" value="MAJOR FACILITATOR SUPERFAMILY (MFS) PROFILE DOMAIN-CONTAINING PROTEIN-RELATED"/>
    <property type="match status" value="1"/>
</dbReference>
<dbReference type="InterPro" id="IPR050360">
    <property type="entry name" value="MFS_Sugar_Transporters"/>
</dbReference>